<dbReference type="SUPFAM" id="SSF53850">
    <property type="entry name" value="Periplasmic binding protein-like II"/>
    <property type="match status" value="1"/>
</dbReference>
<dbReference type="InterPro" id="IPR004682">
    <property type="entry name" value="TRAP_DctP"/>
</dbReference>
<evidence type="ECO:0000256" key="1">
    <source>
        <dbReference type="ARBA" id="ARBA00022729"/>
    </source>
</evidence>
<dbReference type="GO" id="GO:0030246">
    <property type="term" value="F:carbohydrate binding"/>
    <property type="evidence" value="ECO:0007669"/>
    <property type="project" value="TreeGrafter"/>
</dbReference>
<name>A0A8J6ITK4_9ALTE</name>
<dbReference type="NCBIfam" id="NF037995">
    <property type="entry name" value="TRAP_S1"/>
    <property type="match status" value="1"/>
</dbReference>
<dbReference type="InterPro" id="IPR018389">
    <property type="entry name" value="DctP_fam"/>
</dbReference>
<evidence type="ECO:0000313" key="4">
    <source>
        <dbReference type="Proteomes" id="UP000601768"/>
    </source>
</evidence>
<dbReference type="InterPro" id="IPR038404">
    <property type="entry name" value="TRAP_DctP_sf"/>
</dbReference>
<feature type="signal peptide" evidence="2">
    <location>
        <begin position="1"/>
        <end position="25"/>
    </location>
</feature>
<comment type="caution">
    <text evidence="3">The sequence shown here is derived from an EMBL/GenBank/DDBJ whole genome shotgun (WGS) entry which is preliminary data.</text>
</comment>
<dbReference type="NCBIfam" id="TIGR00787">
    <property type="entry name" value="dctP"/>
    <property type="match status" value="1"/>
</dbReference>
<dbReference type="GO" id="GO:0030288">
    <property type="term" value="C:outer membrane-bounded periplasmic space"/>
    <property type="evidence" value="ECO:0007669"/>
    <property type="project" value="InterPro"/>
</dbReference>
<evidence type="ECO:0000256" key="2">
    <source>
        <dbReference type="SAM" id="SignalP"/>
    </source>
</evidence>
<reference evidence="3" key="1">
    <citation type="journal article" date="2018" name="Int. J. Syst. Evol. Microbiol.">
        <title>Neptunicella marina gen. nov., sp. nov., isolated from surface seawater.</title>
        <authorList>
            <person name="Liu X."/>
            <person name="Lai Q."/>
            <person name="Du Y."/>
            <person name="Zhang X."/>
            <person name="Liu Z."/>
            <person name="Sun F."/>
            <person name="Shao Z."/>
        </authorList>
    </citation>
    <scope>NUCLEOTIDE SEQUENCE</scope>
    <source>
        <strain evidence="3">S27-2</strain>
    </source>
</reference>
<dbReference type="EMBL" id="JACNEP010000004">
    <property type="protein sequence ID" value="MBC3765677.1"/>
    <property type="molecule type" value="Genomic_DNA"/>
</dbReference>
<keyword evidence="1 2" id="KW-0732">Signal</keyword>
<dbReference type="PANTHER" id="PTHR33376">
    <property type="match status" value="1"/>
</dbReference>
<dbReference type="PROSITE" id="PS51257">
    <property type="entry name" value="PROKAR_LIPOPROTEIN"/>
    <property type="match status" value="1"/>
</dbReference>
<organism evidence="3 4">
    <name type="scientific">Neptunicella marina</name>
    <dbReference type="NCBI Taxonomy" id="2125989"/>
    <lineage>
        <taxon>Bacteria</taxon>
        <taxon>Pseudomonadati</taxon>
        <taxon>Pseudomonadota</taxon>
        <taxon>Gammaproteobacteria</taxon>
        <taxon>Alteromonadales</taxon>
        <taxon>Alteromonadaceae</taxon>
        <taxon>Neptunicella</taxon>
    </lineage>
</organism>
<proteinExistence type="predicted"/>
<evidence type="ECO:0000313" key="3">
    <source>
        <dbReference type="EMBL" id="MBC3765677.1"/>
    </source>
</evidence>
<dbReference type="Pfam" id="PF03480">
    <property type="entry name" value="DctP"/>
    <property type="match status" value="1"/>
</dbReference>
<dbReference type="PIRSF" id="PIRSF006470">
    <property type="entry name" value="DctB"/>
    <property type="match status" value="1"/>
</dbReference>
<protein>
    <submittedName>
        <fullName evidence="3">TRAP transporter substrate-binding protein</fullName>
    </submittedName>
</protein>
<dbReference type="RefSeq" id="WP_186506136.1">
    <property type="nucleotide sequence ID" value="NZ_JACNEP010000004.1"/>
</dbReference>
<dbReference type="CDD" id="cd13671">
    <property type="entry name" value="PBP2_TRAP_SBP_like_3"/>
    <property type="match status" value="1"/>
</dbReference>
<gene>
    <name evidence="3" type="ORF">H8B19_07295</name>
</gene>
<reference evidence="3" key="2">
    <citation type="submission" date="2020-08" db="EMBL/GenBank/DDBJ databases">
        <authorList>
            <person name="Lai Q."/>
        </authorList>
    </citation>
    <scope>NUCLEOTIDE SEQUENCE</scope>
    <source>
        <strain evidence="3">S27-2</strain>
    </source>
</reference>
<dbReference type="PANTHER" id="PTHR33376:SF2">
    <property type="entry name" value="DICARBOXYLATE-BINDING PERIPLASMIC PROTEIN"/>
    <property type="match status" value="1"/>
</dbReference>
<dbReference type="GO" id="GO:0055085">
    <property type="term" value="P:transmembrane transport"/>
    <property type="evidence" value="ECO:0007669"/>
    <property type="project" value="InterPro"/>
</dbReference>
<sequence>MKYWRRLPVVLAACTAVLLAGCAKQDDTVILRLGHSLDTQHTVHKAMVYLGQRLEQYSHGKMKVVIYPSSQLGSEREMVELLQIGSLAMTKVSASPLEGFAPEMKLFSIPYVFRDRDHFWRVLNSDLGMSLLKGVEKVRLKGLGYYDAGSRSFYTTDAPIHTPADLKGKKIRVLNSPTAVKTVQALGGAATPIAWGELYTALQQGVVDGAENNPPSYYLSRHYEISRYYSLDEHTSVPDVMLASLKVWNSLTEQQQQWLSMAMADSVEYQKKLWKQASDEALEAVKADGVEVIYPDKQAFRDAVKPFHDSFKGTEVGRIMQQVEAM</sequence>
<dbReference type="Gene3D" id="3.40.190.170">
    <property type="entry name" value="Bacterial extracellular solute-binding protein, family 7"/>
    <property type="match status" value="1"/>
</dbReference>
<keyword evidence="4" id="KW-1185">Reference proteome</keyword>
<accession>A0A8J6ITK4</accession>
<dbReference type="Proteomes" id="UP000601768">
    <property type="component" value="Unassembled WGS sequence"/>
</dbReference>
<feature type="chain" id="PRO_5035315069" evidence="2">
    <location>
        <begin position="26"/>
        <end position="326"/>
    </location>
</feature>
<dbReference type="AlphaFoldDB" id="A0A8J6ITK4"/>